<dbReference type="AlphaFoldDB" id="A0A0C2MEB1"/>
<gene>
    <name evidence="1" type="ORF">RF11_02853</name>
</gene>
<keyword evidence="2" id="KW-1185">Reference proteome</keyword>
<dbReference type="EMBL" id="JWZT01004879">
    <property type="protein sequence ID" value="KII62734.1"/>
    <property type="molecule type" value="Genomic_DNA"/>
</dbReference>
<name>A0A0C2MEB1_THEKT</name>
<accession>A0A0C2MEB1</accession>
<comment type="caution">
    <text evidence="1">The sequence shown here is derived from an EMBL/GenBank/DDBJ whole genome shotgun (WGS) entry which is preliminary data.</text>
</comment>
<organism evidence="1 2">
    <name type="scientific">Thelohanellus kitauei</name>
    <name type="common">Myxosporean</name>
    <dbReference type="NCBI Taxonomy" id="669202"/>
    <lineage>
        <taxon>Eukaryota</taxon>
        <taxon>Metazoa</taxon>
        <taxon>Cnidaria</taxon>
        <taxon>Myxozoa</taxon>
        <taxon>Myxosporea</taxon>
        <taxon>Bivalvulida</taxon>
        <taxon>Platysporina</taxon>
        <taxon>Myxobolidae</taxon>
        <taxon>Thelohanellus</taxon>
    </lineage>
</organism>
<dbReference type="Proteomes" id="UP000031668">
    <property type="component" value="Unassembled WGS sequence"/>
</dbReference>
<evidence type="ECO:0000313" key="2">
    <source>
        <dbReference type="Proteomes" id="UP000031668"/>
    </source>
</evidence>
<sequence length="142" mass="15858">MLAHHIATESTYIEDSDQGLISLRGISENFDITEELLSIKDTTTGESVGDPKTEILLFLEIISKLQNICNSENHSGCQMWSFQLISEHIKELKTKPQGSVVIAHAIYSTVRATKLKLKLFCQQLSHIYHHALSNNGKYGTGD</sequence>
<proteinExistence type="predicted"/>
<evidence type="ECO:0000313" key="1">
    <source>
        <dbReference type="EMBL" id="KII62734.1"/>
    </source>
</evidence>
<protein>
    <submittedName>
        <fullName evidence="1">Uncharacterized protein</fullName>
    </submittedName>
</protein>
<reference evidence="1 2" key="1">
    <citation type="journal article" date="2014" name="Genome Biol. Evol.">
        <title>The genome of the myxosporean Thelohanellus kitauei shows adaptations to nutrient acquisition within its fish host.</title>
        <authorList>
            <person name="Yang Y."/>
            <person name="Xiong J."/>
            <person name="Zhou Z."/>
            <person name="Huo F."/>
            <person name="Miao W."/>
            <person name="Ran C."/>
            <person name="Liu Y."/>
            <person name="Zhang J."/>
            <person name="Feng J."/>
            <person name="Wang M."/>
            <person name="Wang M."/>
            <person name="Wang L."/>
            <person name="Yao B."/>
        </authorList>
    </citation>
    <scope>NUCLEOTIDE SEQUENCE [LARGE SCALE GENOMIC DNA]</scope>
    <source>
        <strain evidence="1">Wuqing</strain>
    </source>
</reference>